<reference evidence="2 3" key="1">
    <citation type="submission" date="2016-12" db="EMBL/GenBank/DDBJ databases">
        <title>Trade-off between light-utilization and light-protection in marine flavobacteria.</title>
        <authorList>
            <person name="Kumagai Y."/>
            <person name="Yoshizawa S."/>
            <person name="Kogure K."/>
            <person name="Iwasaki W."/>
        </authorList>
    </citation>
    <scope>NUCLEOTIDE SEQUENCE [LARGE SCALE GENOMIC DNA]</scope>
    <source>
        <strain evidence="2 3">NBRC 108759</strain>
    </source>
</reference>
<evidence type="ECO:0000313" key="2">
    <source>
        <dbReference type="EMBL" id="PQJ80024.1"/>
    </source>
</evidence>
<sequence>MSCDDDNTLASQKTITVASKTVDCIGFVSQKCLLIKDKNQQDWNYFYDTITGFTYEEGFEYEIIIAQREIENPPQDASSIETTLVSITSKIKKTSENLPN</sequence>
<dbReference type="AlphaFoldDB" id="A0A2S7WR15"/>
<proteinExistence type="predicted"/>
<dbReference type="EMBL" id="MSCN01000001">
    <property type="protein sequence ID" value="PQJ80024.1"/>
    <property type="molecule type" value="Genomic_DNA"/>
</dbReference>
<evidence type="ECO:0000313" key="3">
    <source>
        <dbReference type="Proteomes" id="UP000238882"/>
    </source>
</evidence>
<name>A0A2S7WR15_9FLAO</name>
<evidence type="ECO:0000259" key="1">
    <source>
        <dbReference type="Pfam" id="PF14302"/>
    </source>
</evidence>
<gene>
    <name evidence="2" type="ORF">BTO18_12955</name>
</gene>
<organism evidence="2 3">
    <name type="scientific">Polaribacter porphyrae</name>
    <dbReference type="NCBI Taxonomy" id="1137780"/>
    <lineage>
        <taxon>Bacteria</taxon>
        <taxon>Pseudomonadati</taxon>
        <taxon>Bacteroidota</taxon>
        <taxon>Flavobacteriia</taxon>
        <taxon>Flavobacteriales</taxon>
        <taxon>Flavobacteriaceae</taxon>
    </lineage>
</organism>
<feature type="domain" description="DUF4377" evidence="1">
    <location>
        <begin position="16"/>
        <end position="90"/>
    </location>
</feature>
<comment type="caution">
    <text evidence="2">The sequence shown here is derived from an EMBL/GenBank/DDBJ whole genome shotgun (WGS) entry which is preliminary data.</text>
</comment>
<dbReference type="Pfam" id="PF14302">
    <property type="entry name" value="DUF4377"/>
    <property type="match status" value="1"/>
</dbReference>
<keyword evidence="3" id="KW-1185">Reference proteome</keyword>
<accession>A0A2S7WR15</accession>
<protein>
    <recommendedName>
        <fullName evidence="1">DUF4377 domain-containing protein</fullName>
    </recommendedName>
</protein>
<dbReference type="InterPro" id="IPR025485">
    <property type="entry name" value="DUF4377"/>
</dbReference>
<dbReference type="Proteomes" id="UP000238882">
    <property type="component" value="Unassembled WGS sequence"/>
</dbReference>